<organism evidence="6 7">
    <name type="scientific">Celerinatantimonas yamalensis</name>
    <dbReference type="NCBI Taxonomy" id="559956"/>
    <lineage>
        <taxon>Bacteria</taxon>
        <taxon>Pseudomonadati</taxon>
        <taxon>Pseudomonadota</taxon>
        <taxon>Gammaproteobacteria</taxon>
        <taxon>Celerinatantimonadaceae</taxon>
        <taxon>Celerinatantimonas</taxon>
    </lineage>
</organism>
<evidence type="ECO:0000256" key="3">
    <source>
        <dbReference type="ARBA" id="ARBA00022989"/>
    </source>
</evidence>
<dbReference type="InterPro" id="IPR019820">
    <property type="entry name" value="Sec-indep_translocase_CS"/>
</dbReference>
<gene>
    <name evidence="5 6" type="primary">tatC</name>
    <name evidence="6" type="ORF">ABUE30_13235</name>
</gene>
<evidence type="ECO:0000313" key="7">
    <source>
        <dbReference type="Proteomes" id="UP001629953"/>
    </source>
</evidence>
<evidence type="ECO:0000313" key="6">
    <source>
        <dbReference type="EMBL" id="MFM2486009.1"/>
    </source>
</evidence>
<accession>A0ABW9G9B3</accession>
<dbReference type="NCBIfam" id="TIGR00945">
    <property type="entry name" value="tatC"/>
    <property type="match status" value="1"/>
</dbReference>
<feature type="transmembrane region" description="Helical" evidence="5">
    <location>
        <begin position="200"/>
        <end position="217"/>
    </location>
</feature>
<name>A0ABW9G9B3_9GAMM</name>
<keyword evidence="3 5" id="KW-1133">Transmembrane helix</keyword>
<keyword evidence="4 5" id="KW-0472">Membrane</keyword>
<dbReference type="Pfam" id="PF00902">
    <property type="entry name" value="TatC"/>
    <property type="match status" value="1"/>
</dbReference>
<keyword evidence="5" id="KW-1003">Cell membrane</keyword>
<reference evidence="6 7" key="1">
    <citation type="journal article" date="2013" name="Int. J. Syst. Evol. Microbiol.">
        <title>Celerinatantimonas yamalensis sp. nov., a cold-adapted diazotrophic bacterium from a cold permafrost brine.</title>
        <authorList>
            <person name="Shcherbakova V."/>
            <person name="Chuvilskaya N."/>
            <person name="Rivkina E."/>
            <person name="Demidov N."/>
            <person name="Uchaeva V."/>
            <person name="Suetin S."/>
            <person name="Suzina N."/>
            <person name="Gilichinsky D."/>
        </authorList>
    </citation>
    <scope>NUCLEOTIDE SEQUENCE [LARGE SCALE GENOMIC DNA]</scope>
    <source>
        <strain evidence="6 7">C7</strain>
    </source>
</reference>
<feature type="transmembrane region" description="Helical" evidence="5">
    <location>
        <begin position="223"/>
        <end position="241"/>
    </location>
</feature>
<dbReference type="PANTHER" id="PTHR30371:SF0">
    <property type="entry name" value="SEC-INDEPENDENT PROTEIN TRANSLOCASE PROTEIN TATC, CHLOROPLASTIC-RELATED"/>
    <property type="match status" value="1"/>
</dbReference>
<feature type="transmembrane region" description="Helical" evidence="5">
    <location>
        <begin position="112"/>
        <end position="142"/>
    </location>
</feature>
<keyword evidence="5" id="KW-0653">Protein transport</keyword>
<dbReference type="HAMAP" id="MF_00902">
    <property type="entry name" value="TatC"/>
    <property type="match status" value="1"/>
</dbReference>
<comment type="subcellular location">
    <subcellularLocation>
        <location evidence="5">Cell membrane</location>
        <topology evidence="5">Multi-pass membrane protein</topology>
    </subcellularLocation>
    <subcellularLocation>
        <location evidence="1">Membrane</location>
        <topology evidence="1">Multi-pass membrane protein</topology>
    </subcellularLocation>
</comment>
<keyword evidence="2 5" id="KW-0812">Transmembrane</keyword>
<dbReference type="PROSITE" id="PS01218">
    <property type="entry name" value="TATC"/>
    <property type="match status" value="1"/>
</dbReference>
<comment type="subunit">
    <text evidence="5">The Tat system comprises two distinct complexes: a TatABC complex, containing multiple copies of TatA, TatB and TatC subunits, and a separate TatA complex, containing only TatA subunits. Substrates initially bind to the TatABC complex, which probably triggers association of the separate TatA complex to form the active translocon.</text>
</comment>
<keyword evidence="5" id="KW-0813">Transport</keyword>
<feature type="transmembrane region" description="Helical" evidence="5">
    <location>
        <begin position="162"/>
        <end position="188"/>
    </location>
</feature>
<comment type="similarity">
    <text evidence="5">Belongs to the TatC family.</text>
</comment>
<comment type="function">
    <text evidence="5">Part of the twin-arginine translocation (Tat) system that transports large folded proteins containing a characteristic twin-arginine motif in their signal peptide across membranes. Together with TatB, TatC is part of a receptor directly interacting with Tat signal peptides.</text>
</comment>
<keyword evidence="7" id="KW-1185">Reference proteome</keyword>
<evidence type="ECO:0000256" key="2">
    <source>
        <dbReference type="ARBA" id="ARBA00022692"/>
    </source>
</evidence>
<sequence length="258" mass="28702">MSDSDDAVNQNSPLIDHLLELRRRMLASLASILLIFLCLVYFSDKIYALVAKPLLAVLPAHASMIATDITAPLLTPIKLTIVFSALLALPYILSQVWLFIAPGLYLHEKRLIFPLVVASTLLFYSGMLFAYFVIFPIAFHFFTSVAPAGVTIATDISSYLDFVLKLFFAFGTAFEIPVATVLLCWSGVTSPAALRAKRPYVIVAVFVIGMLLTPPDVISQTLLAIPMWLLFELGLFFAKFYTGRGERRYHQETPDNDD</sequence>
<comment type="caution">
    <text evidence="6">The sequence shown here is derived from an EMBL/GenBank/DDBJ whole genome shotgun (WGS) entry which is preliminary data.</text>
</comment>
<dbReference type="Proteomes" id="UP001629953">
    <property type="component" value="Unassembled WGS sequence"/>
</dbReference>
<dbReference type="InterPro" id="IPR002033">
    <property type="entry name" value="TatC"/>
</dbReference>
<feature type="transmembrane region" description="Helical" evidence="5">
    <location>
        <begin position="25"/>
        <end position="42"/>
    </location>
</feature>
<evidence type="ECO:0000256" key="5">
    <source>
        <dbReference type="HAMAP-Rule" id="MF_00902"/>
    </source>
</evidence>
<evidence type="ECO:0000256" key="1">
    <source>
        <dbReference type="ARBA" id="ARBA00004141"/>
    </source>
</evidence>
<feature type="transmembrane region" description="Helical" evidence="5">
    <location>
        <begin position="81"/>
        <end position="100"/>
    </location>
</feature>
<keyword evidence="5" id="KW-0811">Translocation</keyword>
<dbReference type="PANTHER" id="PTHR30371">
    <property type="entry name" value="SEC-INDEPENDENT PROTEIN TRANSLOCASE PROTEIN TATC"/>
    <property type="match status" value="1"/>
</dbReference>
<dbReference type="RefSeq" id="WP_408624267.1">
    <property type="nucleotide sequence ID" value="NZ_JBEQCT010000006.1"/>
</dbReference>
<protein>
    <recommendedName>
        <fullName evidence="5">Sec-independent protein translocase protein TatC</fullName>
    </recommendedName>
</protein>
<evidence type="ECO:0000256" key="4">
    <source>
        <dbReference type="ARBA" id="ARBA00023136"/>
    </source>
</evidence>
<proteinExistence type="inferred from homology"/>
<dbReference type="EMBL" id="JBEQCT010000006">
    <property type="protein sequence ID" value="MFM2486009.1"/>
    <property type="molecule type" value="Genomic_DNA"/>
</dbReference>
<dbReference type="PRINTS" id="PR01840">
    <property type="entry name" value="TATCFAMILY"/>
</dbReference>